<dbReference type="Gene3D" id="3.40.50.300">
    <property type="entry name" value="P-loop containing nucleotide triphosphate hydrolases"/>
    <property type="match status" value="1"/>
</dbReference>
<sequence length="300" mass="32813">MADGYLCGWRIRSAIPLPELMPWTVDERPADLTVEIGEVPERLPGGREASSFLQVDDDGACLLGVPEVGRFLVRPSGAITIRPLPEASPAEIRLFLLGSVLGFICHQHGLLPLHGSCVEMDGGAVAFCGHSGVGKSTLALNFARRGRRVLSDDVCVIESVDQVLVRPSFPRLKLWRDTIEDAALSTEGLERNRRGQEKYHYLVHEAGFREPLPLRAIFLLRAAGPGESTGIERLSDALDILTALTAQTFRPRLSQLLGKAAQLFQARARIASSVPVFTLARRPDSPPELWLNDIEATVRG</sequence>
<evidence type="ECO:0000259" key="1">
    <source>
        <dbReference type="Pfam" id="PF07475"/>
    </source>
</evidence>
<dbReference type="GO" id="GO:0006109">
    <property type="term" value="P:regulation of carbohydrate metabolic process"/>
    <property type="evidence" value="ECO:0007669"/>
    <property type="project" value="InterPro"/>
</dbReference>
<organism evidence="2 3">
    <name type="scientific">Ancylobacter dichloromethanicus</name>
    <dbReference type="NCBI Taxonomy" id="518825"/>
    <lineage>
        <taxon>Bacteria</taxon>
        <taxon>Pseudomonadati</taxon>
        <taxon>Pseudomonadota</taxon>
        <taxon>Alphaproteobacteria</taxon>
        <taxon>Hyphomicrobiales</taxon>
        <taxon>Xanthobacteraceae</taxon>
        <taxon>Ancylobacter</taxon>
    </lineage>
</organism>
<feature type="domain" description="HPr kinase/phosphorylase C-terminal" evidence="1">
    <location>
        <begin position="113"/>
        <end position="163"/>
    </location>
</feature>
<keyword evidence="2" id="KW-0808">Transferase</keyword>
<dbReference type="InterPro" id="IPR011104">
    <property type="entry name" value="Hpr_kin/Pase_C"/>
</dbReference>
<dbReference type="InterPro" id="IPR027417">
    <property type="entry name" value="P-loop_NTPase"/>
</dbReference>
<dbReference type="GO" id="GO:0005524">
    <property type="term" value="F:ATP binding"/>
    <property type="evidence" value="ECO:0007669"/>
    <property type="project" value="InterPro"/>
</dbReference>
<dbReference type="SUPFAM" id="SSF53795">
    <property type="entry name" value="PEP carboxykinase-like"/>
    <property type="match status" value="1"/>
</dbReference>
<proteinExistence type="predicted"/>
<protein>
    <submittedName>
        <fullName evidence="2">HPr kinase</fullName>
    </submittedName>
</protein>
<dbReference type="AlphaFoldDB" id="A0A9W6J6Q5"/>
<dbReference type="GO" id="GO:0000155">
    <property type="term" value="F:phosphorelay sensor kinase activity"/>
    <property type="evidence" value="ECO:0007669"/>
    <property type="project" value="InterPro"/>
</dbReference>
<keyword evidence="3" id="KW-1185">Reference proteome</keyword>
<dbReference type="Proteomes" id="UP001143370">
    <property type="component" value="Unassembled WGS sequence"/>
</dbReference>
<dbReference type="EMBL" id="BSFJ01000005">
    <property type="protein sequence ID" value="GLK71377.1"/>
    <property type="molecule type" value="Genomic_DNA"/>
</dbReference>
<reference evidence="2" key="1">
    <citation type="journal article" date="2014" name="Int. J. Syst. Evol. Microbiol.">
        <title>Complete genome sequence of Corynebacterium casei LMG S-19264T (=DSM 44701T), isolated from a smear-ripened cheese.</title>
        <authorList>
            <consortium name="US DOE Joint Genome Institute (JGI-PGF)"/>
            <person name="Walter F."/>
            <person name="Albersmeier A."/>
            <person name="Kalinowski J."/>
            <person name="Ruckert C."/>
        </authorList>
    </citation>
    <scope>NUCLEOTIDE SEQUENCE</scope>
    <source>
        <strain evidence="2">VKM B-2484</strain>
    </source>
</reference>
<gene>
    <name evidence="2" type="ORF">GCM10017643_14920</name>
</gene>
<reference evidence="2" key="2">
    <citation type="submission" date="2023-01" db="EMBL/GenBank/DDBJ databases">
        <authorList>
            <person name="Sun Q."/>
            <person name="Evtushenko L."/>
        </authorList>
    </citation>
    <scope>NUCLEOTIDE SEQUENCE</scope>
    <source>
        <strain evidence="2">VKM B-2484</strain>
    </source>
</reference>
<accession>A0A9W6J6Q5</accession>
<dbReference type="Pfam" id="PF07475">
    <property type="entry name" value="Hpr_kinase_C"/>
    <property type="match status" value="1"/>
</dbReference>
<name>A0A9W6J6Q5_9HYPH</name>
<keyword evidence="2" id="KW-0418">Kinase</keyword>
<comment type="caution">
    <text evidence="2">The sequence shown here is derived from an EMBL/GenBank/DDBJ whole genome shotgun (WGS) entry which is preliminary data.</text>
</comment>
<evidence type="ECO:0000313" key="3">
    <source>
        <dbReference type="Proteomes" id="UP001143370"/>
    </source>
</evidence>
<evidence type="ECO:0000313" key="2">
    <source>
        <dbReference type="EMBL" id="GLK71377.1"/>
    </source>
</evidence>